<protein>
    <recommendedName>
        <fullName evidence="5">DUF2868 domain-containing protein</fullName>
    </recommendedName>
</protein>
<organism evidence="3 4">
    <name type="scientific">Thiocapsa marina 5811</name>
    <dbReference type="NCBI Taxonomy" id="768671"/>
    <lineage>
        <taxon>Bacteria</taxon>
        <taxon>Pseudomonadati</taxon>
        <taxon>Pseudomonadota</taxon>
        <taxon>Gammaproteobacteria</taxon>
        <taxon>Chromatiales</taxon>
        <taxon>Chromatiaceae</taxon>
        <taxon>Thiocapsa</taxon>
    </lineage>
</organism>
<dbReference type="Proteomes" id="UP000005459">
    <property type="component" value="Unassembled WGS sequence"/>
</dbReference>
<sequence>MEFRHHPTDSSKVQAAPDDARDWTVADLIDFEYYLDADERELREHPSARKRLAERDRSLYLDAIAPEIGDQPPHTPAHRRLSLRRWLADRRNAERPEMRGILPGAAFGSAERLVTLLLAILGVLAGIGVASALLSYDGTRPVSVSWYLFLLVMVQFLLAASVATALALRKARGRGAAAPPGLLTHVVRPLVAKAASWLQRQRIGHAAAEIQDQARARQGLLKSQYAVYGPVSYLPLLIPAQIFGVAFNVGVIVTTILLEWFTDLAFGWGSTLNVHPQTIFDMTRLIALPWSWLLGEGVGYPSLEQVAGSRIFLEHWASATPTLKPDPAHLRSWGSFLVLAVTTYGLLPRLMLWGGSVLARRLILSRLSFTHSRTQALYARMLSPRLETTPSGERAGGERGTEMPIPAASSARRTRTSGTDGSVEPAPPTSARPWRNALVRRVEPGGEAPPVPPPGVAPPVDTPKPTPAPAPRAEPEQRPAQPREDEGSSRLAEETGAVVAEGGVEAPAPGRTEHVTMPSVLQPEPEPEPESPAVPAEPAPAAPVIPEPAPEPEPTPVRDRPASDPAEPAVPPRSVARLEPRPCAEPKTDETAQRPAEAEARPVERPAAPAIPATPPAKPKEAKAPPAVSKETKLKGPEKPPAKPPSQPSPRAKLSETPTHPSAPVPSQAAVVAPTPPTSLPAQGIRFAPDACLLLLHVDVDDILEAEDRPRLEQMLMHLTGWQVAATATVGAGTAMTDEALGILERGDWQAPPPRVVVVEDGSQPPITESLRFLRELRAAAGAHAQILLALVGDPTDDDRLPPMRPFDYTDWQRKIDQMADPYLRLEMLAPPHEDGDD</sequence>
<evidence type="ECO:0000313" key="3">
    <source>
        <dbReference type="EMBL" id="EGV16937.1"/>
    </source>
</evidence>
<evidence type="ECO:0000313" key="4">
    <source>
        <dbReference type="Proteomes" id="UP000005459"/>
    </source>
</evidence>
<gene>
    <name evidence="3" type="ORF">ThimaDRAFT_3766</name>
</gene>
<dbReference type="STRING" id="768671.ThimaDRAFT_3766"/>
<dbReference type="RefSeq" id="WP_007194638.1">
    <property type="nucleotide sequence ID" value="NZ_AFWV01000013.1"/>
</dbReference>
<dbReference type="PATRIC" id="fig|768671.3.peg.3974"/>
<feature type="compositionally biased region" description="Pro residues" evidence="1">
    <location>
        <begin position="447"/>
        <end position="472"/>
    </location>
</feature>
<proteinExistence type="predicted"/>
<dbReference type="InterPro" id="IPR021296">
    <property type="entry name" value="DUF2868"/>
</dbReference>
<feature type="compositionally biased region" description="Basic and acidic residues" evidence="1">
    <location>
        <begin position="630"/>
        <end position="641"/>
    </location>
</feature>
<dbReference type="OrthoDB" id="7056210at2"/>
<accession>F9UFR3</accession>
<dbReference type="eggNOG" id="ENOG5032R7W">
    <property type="taxonomic scope" value="Bacteria"/>
</dbReference>
<feature type="compositionally biased region" description="Basic and acidic residues" evidence="1">
    <location>
        <begin position="473"/>
        <end position="493"/>
    </location>
</feature>
<dbReference type="AlphaFoldDB" id="F9UFR3"/>
<feature type="transmembrane region" description="Helical" evidence="2">
    <location>
        <begin position="146"/>
        <end position="168"/>
    </location>
</feature>
<keyword evidence="2" id="KW-0472">Membrane</keyword>
<evidence type="ECO:0000256" key="2">
    <source>
        <dbReference type="SAM" id="Phobius"/>
    </source>
</evidence>
<feature type="region of interest" description="Disordered" evidence="1">
    <location>
        <begin position="382"/>
        <end position="676"/>
    </location>
</feature>
<dbReference type="EMBL" id="AFWV01000013">
    <property type="protein sequence ID" value="EGV16937.1"/>
    <property type="molecule type" value="Genomic_DNA"/>
</dbReference>
<evidence type="ECO:0008006" key="5">
    <source>
        <dbReference type="Google" id="ProtNLM"/>
    </source>
</evidence>
<feature type="compositionally biased region" description="Low complexity" evidence="1">
    <location>
        <begin position="494"/>
        <end position="510"/>
    </location>
</feature>
<evidence type="ECO:0000256" key="1">
    <source>
        <dbReference type="SAM" id="MobiDB-lite"/>
    </source>
</evidence>
<feature type="transmembrane region" description="Helical" evidence="2">
    <location>
        <begin position="113"/>
        <end position="134"/>
    </location>
</feature>
<name>F9UFR3_9GAMM</name>
<reference evidence="3 4" key="1">
    <citation type="submission" date="2011-06" db="EMBL/GenBank/DDBJ databases">
        <title>The draft genome of Thiocapsa marina 5811.</title>
        <authorList>
            <consortium name="US DOE Joint Genome Institute (JGI-PGF)"/>
            <person name="Lucas S."/>
            <person name="Han J."/>
            <person name="Cheng J.-F."/>
            <person name="Goodwin L."/>
            <person name="Pitluck S."/>
            <person name="Peters L."/>
            <person name="Land M.L."/>
            <person name="Hauser L."/>
            <person name="Vogl K."/>
            <person name="Liu Z."/>
            <person name="Imhoff J."/>
            <person name="Thiel V."/>
            <person name="Frigaard N.-U."/>
            <person name="Bryant D."/>
            <person name="Woyke T.J."/>
        </authorList>
    </citation>
    <scope>NUCLEOTIDE SEQUENCE [LARGE SCALE GENOMIC DNA]</scope>
    <source>
        <strain evidence="3 4">5811</strain>
    </source>
</reference>
<dbReference type="Pfam" id="PF11067">
    <property type="entry name" value="DUF2868"/>
    <property type="match status" value="1"/>
</dbReference>
<keyword evidence="4" id="KW-1185">Reference proteome</keyword>
<feature type="compositionally biased region" description="Basic and acidic residues" evidence="1">
    <location>
        <begin position="576"/>
        <end position="604"/>
    </location>
</feature>
<feature type="compositionally biased region" description="Pro residues" evidence="1">
    <location>
        <begin position="530"/>
        <end position="555"/>
    </location>
</feature>
<feature type="transmembrane region" description="Helical" evidence="2">
    <location>
        <begin position="225"/>
        <end position="258"/>
    </location>
</feature>
<keyword evidence="2" id="KW-0812">Transmembrane</keyword>
<keyword evidence="2" id="KW-1133">Transmembrane helix</keyword>